<reference evidence="1 2" key="1">
    <citation type="journal article" date="2015" name="Nature">
        <title>rRNA introns, odd ribosomes, and small enigmatic genomes across a large radiation of phyla.</title>
        <authorList>
            <person name="Brown C.T."/>
            <person name="Hug L.A."/>
            <person name="Thomas B.C."/>
            <person name="Sharon I."/>
            <person name="Castelle C.J."/>
            <person name="Singh A."/>
            <person name="Wilkins M.J."/>
            <person name="Williams K.H."/>
            <person name="Banfield J.F."/>
        </authorList>
    </citation>
    <scope>NUCLEOTIDE SEQUENCE [LARGE SCALE GENOMIC DNA]</scope>
</reference>
<evidence type="ECO:0000313" key="1">
    <source>
        <dbReference type="EMBL" id="KKP64697.1"/>
    </source>
</evidence>
<accession>A0A0G0EBC1</accession>
<proteinExistence type="predicted"/>
<name>A0A0G0EBC1_9BACT</name>
<gene>
    <name evidence="1" type="ORF">UR61_C0041G0004</name>
</gene>
<organism evidence="1 2">
    <name type="scientific">candidate division WS6 bacterium GW2011_GWE1_34_7</name>
    <dbReference type="NCBI Taxonomy" id="1619093"/>
    <lineage>
        <taxon>Bacteria</taxon>
        <taxon>Candidatus Dojkabacteria</taxon>
    </lineage>
</organism>
<evidence type="ECO:0000313" key="2">
    <source>
        <dbReference type="Proteomes" id="UP000033866"/>
    </source>
</evidence>
<dbReference type="AlphaFoldDB" id="A0A0G0EBC1"/>
<protein>
    <submittedName>
        <fullName evidence="1">Uncharacterized protein</fullName>
    </submittedName>
</protein>
<dbReference type="Proteomes" id="UP000033866">
    <property type="component" value="Unassembled WGS sequence"/>
</dbReference>
<dbReference type="EMBL" id="LBPV01000041">
    <property type="protein sequence ID" value="KKP64697.1"/>
    <property type="molecule type" value="Genomic_DNA"/>
</dbReference>
<sequence>MAKINWASALTEYITDPSKSYRDIATEFGVSHTAVENRAKKENWTQLRDETMAKVRQKLPETTSNKITEAINQEIDIAKLLIANGLTAIQRLSLNPNNWQSAKEAIKDGVTMRRKALSMDKLPQQASGVKISFGSPELESWAK</sequence>
<comment type="caution">
    <text evidence="1">The sequence shown here is derived from an EMBL/GenBank/DDBJ whole genome shotgun (WGS) entry which is preliminary data.</text>
</comment>